<keyword evidence="2" id="KW-1185">Reference proteome</keyword>
<reference evidence="1" key="1">
    <citation type="submission" date="2020-08" db="EMBL/GenBank/DDBJ databases">
        <title>Multicomponent nature underlies the extraordinary mechanical properties of spider dragline silk.</title>
        <authorList>
            <person name="Kono N."/>
            <person name="Nakamura H."/>
            <person name="Mori M."/>
            <person name="Yoshida Y."/>
            <person name="Ohtoshi R."/>
            <person name="Malay A.D."/>
            <person name="Moran D.A.P."/>
            <person name="Tomita M."/>
            <person name="Numata K."/>
            <person name="Arakawa K."/>
        </authorList>
    </citation>
    <scope>NUCLEOTIDE SEQUENCE</scope>
</reference>
<protein>
    <submittedName>
        <fullName evidence="1">Uncharacterized protein</fullName>
    </submittedName>
</protein>
<organism evidence="1 2">
    <name type="scientific">Nephila pilipes</name>
    <name type="common">Giant wood spider</name>
    <name type="synonym">Nephila maculata</name>
    <dbReference type="NCBI Taxonomy" id="299642"/>
    <lineage>
        <taxon>Eukaryota</taxon>
        <taxon>Metazoa</taxon>
        <taxon>Ecdysozoa</taxon>
        <taxon>Arthropoda</taxon>
        <taxon>Chelicerata</taxon>
        <taxon>Arachnida</taxon>
        <taxon>Araneae</taxon>
        <taxon>Araneomorphae</taxon>
        <taxon>Entelegynae</taxon>
        <taxon>Araneoidea</taxon>
        <taxon>Nephilidae</taxon>
        <taxon>Nephila</taxon>
    </lineage>
</organism>
<evidence type="ECO:0000313" key="1">
    <source>
        <dbReference type="EMBL" id="GFT06831.1"/>
    </source>
</evidence>
<dbReference type="AlphaFoldDB" id="A0A8X6NCT8"/>
<evidence type="ECO:0000313" key="2">
    <source>
        <dbReference type="Proteomes" id="UP000887013"/>
    </source>
</evidence>
<comment type="caution">
    <text evidence="1">The sequence shown here is derived from an EMBL/GenBank/DDBJ whole genome shotgun (WGS) entry which is preliminary data.</text>
</comment>
<accession>A0A8X6NCT8</accession>
<proteinExistence type="predicted"/>
<gene>
    <name evidence="1" type="primary">AVEN_182340_1</name>
    <name evidence="1" type="ORF">NPIL_219971</name>
</gene>
<dbReference type="Proteomes" id="UP000887013">
    <property type="component" value="Unassembled WGS sequence"/>
</dbReference>
<dbReference type="OrthoDB" id="1101576at2759"/>
<name>A0A8X6NCT8_NEPPI</name>
<sequence length="141" mass="16823">MRRDFPLNKSAYQKRLTSECPTLSSDMDDKIDITDTFKVVLFTRSIDENFEFTRNYHPRDSEREPQRELKDDIKSFFQEEQSYAKYEWLKDTASVLDIAFFTTLLCHMNNLNVKRRGKRLFIEGIWAYLKGFNLKLNLFAG</sequence>
<dbReference type="EMBL" id="BMAW01056649">
    <property type="protein sequence ID" value="GFT06831.1"/>
    <property type="molecule type" value="Genomic_DNA"/>
</dbReference>